<proteinExistence type="predicted"/>
<organism evidence="2 3">
    <name type="scientific">Allokutzneria albata</name>
    <name type="common">Kibdelosporangium albatum</name>
    <dbReference type="NCBI Taxonomy" id="211114"/>
    <lineage>
        <taxon>Bacteria</taxon>
        <taxon>Bacillati</taxon>
        <taxon>Actinomycetota</taxon>
        <taxon>Actinomycetes</taxon>
        <taxon>Pseudonocardiales</taxon>
        <taxon>Pseudonocardiaceae</taxon>
        <taxon>Allokutzneria</taxon>
    </lineage>
</organism>
<evidence type="ECO:0000313" key="3">
    <source>
        <dbReference type="Proteomes" id="UP000183376"/>
    </source>
</evidence>
<dbReference type="RefSeq" id="WP_030430790.1">
    <property type="nucleotide sequence ID" value="NZ_JOEF01000015.1"/>
</dbReference>
<dbReference type="EMBL" id="LT629701">
    <property type="protein sequence ID" value="SDM29714.1"/>
    <property type="molecule type" value="Genomic_DNA"/>
</dbReference>
<evidence type="ECO:0000256" key="1">
    <source>
        <dbReference type="ARBA" id="ARBA00023115"/>
    </source>
</evidence>
<dbReference type="SUPFAM" id="SSF53335">
    <property type="entry name" value="S-adenosyl-L-methionine-dependent methyltransferases"/>
    <property type="match status" value="1"/>
</dbReference>
<sequence>MSPTPGSYPVRFGTAELLNDLDRPDGWLLTVGGVAQSYVDLDDPTHLEFDYVRRIGDVIDCLGEPDAPVDAVHIGGAGCTLPRYVEATRPGSRQLVLEADAELVELVWAQFRLHDVAGLSLRAGDGRAELAGQPAGSADLVVLDAFERDSVPSALSTVEFFADVVRVLRPSGSLVANIFDGPGLEFAKRLSATLFTAFEHVVVLAEPRVLRGRRFDNVVLVASAEEPPVELLSRRAASAVFPARCVPTEAVKRLCGKAEPIIDAAPMTAPTLPKDRLGLFG</sequence>
<keyword evidence="1" id="KW-0620">Polyamine biosynthesis</keyword>
<name>A0A1G9S2S2_ALLAB</name>
<dbReference type="PANTHER" id="PTHR43317">
    <property type="entry name" value="THERMOSPERMINE SYNTHASE ACAULIS5"/>
    <property type="match status" value="1"/>
</dbReference>
<evidence type="ECO:0008006" key="4">
    <source>
        <dbReference type="Google" id="ProtNLM"/>
    </source>
</evidence>
<dbReference type="AlphaFoldDB" id="A0A1G9S2S2"/>
<dbReference type="Gene3D" id="3.40.50.150">
    <property type="entry name" value="Vaccinia Virus protein VP39"/>
    <property type="match status" value="1"/>
</dbReference>
<dbReference type="Proteomes" id="UP000183376">
    <property type="component" value="Chromosome I"/>
</dbReference>
<dbReference type="InterPro" id="IPR029063">
    <property type="entry name" value="SAM-dependent_MTases_sf"/>
</dbReference>
<evidence type="ECO:0000313" key="2">
    <source>
        <dbReference type="EMBL" id="SDM29714.1"/>
    </source>
</evidence>
<dbReference type="eggNOG" id="COG0421">
    <property type="taxonomic scope" value="Bacteria"/>
</dbReference>
<dbReference type="NCBIfam" id="NF037959">
    <property type="entry name" value="MFS_SpdSyn"/>
    <property type="match status" value="1"/>
</dbReference>
<dbReference type="OrthoDB" id="8221452at2"/>
<accession>A0A1G9S2S2</accession>
<dbReference type="STRING" id="211114.SAMN04489726_0850"/>
<reference evidence="2 3" key="1">
    <citation type="submission" date="2016-10" db="EMBL/GenBank/DDBJ databases">
        <authorList>
            <person name="de Groot N.N."/>
        </authorList>
    </citation>
    <scope>NUCLEOTIDE SEQUENCE [LARGE SCALE GENOMIC DNA]</scope>
    <source>
        <strain evidence="2 3">DSM 44149</strain>
    </source>
</reference>
<keyword evidence="3" id="KW-1185">Reference proteome</keyword>
<protein>
    <recommendedName>
        <fullName evidence="4">Spermidine synthase</fullName>
    </recommendedName>
</protein>
<dbReference type="PANTHER" id="PTHR43317:SF1">
    <property type="entry name" value="THERMOSPERMINE SYNTHASE ACAULIS5"/>
    <property type="match status" value="1"/>
</dbReference>
<gene>
    <name evidence="2" type="ORF">SAMN04489726_0850</name>
</gene>
<dbReference type="GO" id="GO:0006596">
    <property type="term" value="P:polyamine biosynthetic process"/>
    <property type="evidence" value="ECO:0007669"/>
    <property type="project" value="UniProtKB-KW"/>
</dbReference>